<gene>
    <name evidence="2" type="ORF">IWX90DRAFT_214135</name>
</gene>
<feature type="region of interest" description="Disordered" evidence="1">
    <location>
        <begin position="1"/>
        <end position="26"/>
    </location>
</feature>
<evidence type="ECO:0000256" key="1">
    <source>
        <dbReference type="SAM" id="MobiDB-lite"/>
    </source>
</evidence>
<dbReference type="EMBL" id="JBBWUH010000005">
    <property type="protein sequence ID" value="KAK8166469.1"/>
    <property type="molecule type" value="Genomic_DNA"/>
</dbReference>
<keyword evidence="3" id="KW-1185">Reference proteome</keyword>
<dbReference type="Proteomes" id="UP001456524">
    <property type="component" value="Unassembled WGS sequence"/>
</dbReference>
<evidence type="ECO:0000313" key="3">
    <source>
        <dbReference type="Proteomes" id="UP001456524"/>
    </source>
</evidence>
<name>A0ABR1XT76_9PEZI</name>
<proteinExistence type="predicted"/>
<accession>A0ABR1XT76</accession>
<sequence>MSAEPVSAAYGSSHHKSDSKLLENDGSRIPGLPRHIDWRKQICATLGIDQKASDADVLVAIQQNDPMRPQISESEPQFAIIYQVNCKSDDSRLKYEDMPCISNSESCTNHLRDRKLMNNYDVHVERHPGLSFIVYKMFTCCQKCVEKKSRAVRSSLFSRQTQSPWFQTTSFWHSSKQQKHRKEAIYTQTSIIDND</sequence>
<organism evidence="2 3">
    <name type="scientific">Phyllosticta citrichinensis</name>
    <dbReference type="NCBI Taxonomy" id="1130410"/>
    <lineage>
        <taxon>Eukaryota</taxon>
        <taxon>Fungi</taxon>
        <taxon>Dikarya</taxon>
        <taxon>Ascomycota</taxon>
        <taxon>Pezizomycotina</taxon>
        <taxon>Dothideomycetes</taxon>
        <taxon>Dothideomycetes incertae sedis</taxon>
        <taxon>Botryosphaeriales</taxon>
        <taxon>Phyllostictaceae</taxon>
        <taxon>Phyllosticta</taxon>
    </lineage>
</organism>
<feature type="compositionally biased region" description="Basic and acidic residues" evidence="1">
    <location>
        <begin position="15"/>
        <end position="26"/>
    </location>
</feature>
<reference evidence="2 3" key="1">
    <citation type="journal article" date="2022" name="G3 (Bethesda)">
        <title>Enemy or ally: a genomic approach to elucidate the lifestyle of Phyllosticta citrichinaensis.</title>
        <authorList>
            <person name="Buijs V.A."/>
            <person name="Groenewald J.Z."/>
            <person name="Haridas S."/>
            <person name="LaButti K.M."/>
            <person name="Lipzen A."/>
            <person name="Martin F.M."/>
            <person name="Barry K."/>
            <person name="Grigoriev I.V."/>
            <person name="Crous P.W."/>
            <person name="Seidl M.F."/>
        </authorList>
    </citation>
    <scope>NUCLEOTIDE SEQUENCE [LARGE SCALE GENOMIC DNA]</scope>
    <source>
        <strain evidence="2 3">CBS 129764</strain>
    </source>
</reference>
<evidence type="ECO:0000313" key="2">
    <source>
        <dbReference type="EMBL" id="KAK8166469.1"/>
    </source>
</evidence>
<protein>
    <submittedName>
        <fullName evidence="2">Uncharacterized protein</fullName>
    </submittedName>
</protein>
<comment type="caution">
    <text evidence="2">The sequence shown here is derived from an EMBL/GenBank/DDBJ whole genome shotgun (WGS) entry which is preliminary data.</text>
</comment>